<evidence type="ECO:0000313" key="10">
    <source>
        <dbReference type="Proteomes" id="UP000677180"/>
    </source>
</evidence>
<feature type="domain" description="DNA2/NAM7 helicase helicase" evidence="7">
    <location>
        <begin position="757"/>
        <end position="816"/>
    </location>
</feature>
<dbReference type="Pfam" id="PF13087">
    <property type="entry name" value="AAA_12"/>
    <property type="match status" value="1"/>
</dbReference>
<protein>
    <submittedName>
        <fullName evidence="9">ATP-binding domain-containing protein</fullName>
    </submittedName>
</protein>
<feature type="coiled-coil region" evidence="6">
    <location>
        <begin position="497"/>
        <end position="618"/>
    </location>
</feature>
<evidence type="ECO:0000259" key="8">
    <source>
        <dbReference type="Pfam" id="PF13087"/>
    </source>
</evidence>
<dbReference type="GO" id="GO:0005524">
    <property type="term" value="F:ATP binding"/>
    <property type="evidence" value="ECO:0007669"/>
    <property type="project" value="UniProtKB-KW"/>
</dbReference>
<dbReference type="Gene3D" id="3.40.50.300">
    <property type="entry name" value="P-loop containing nucleotide triphosphate hydrolases"/>
    <property type="match status" value="2"/>
</dbReference>
<comment type="similarity">
    <text evidence="1">Belongs to the DNA2/NAM7 helicase family.</text>
</comment>
<evidence type="ECO:0000259" key="7">
    <source>
        <dbReference type="Pfam" id="PF13086"/>
    </source>
</evidence>
<name>A0AB37IB80_9ACTN</name>
<dbReference type="InterPro" id="IPR027417">
    <property type="entry name" value="P-loop_NTPase"/>
</dbReference>
<keyword evidence="5 9" id="KW-0067">ATP-binding</keyword>
<sequence length="1047" mass="117666">MLEMFNPQPMPKTTPLATRPENLHVIEWTPRAPLPWTSLPAPTKKDLVWRHEVYLGLYRLEETYEWLHKAFYDDNDAYDPRPPGCSACVGMVVDQDGKLVPGSAVLSSALWAVGRIANQSRSGEKINITLDWMEKFAASQERLCKEFDTVEGRRRQVAGTQEPPAQDPGSLEDLVKTAHWVCDISKLPDLATNRILIKSVQVSDRNEQELEFLNSFFLEDLGRVWRTIIDGAIPGSALEAYLTRPSDIRETDRVDVMASPEVVTKGAGIERLPLGRWPTNPAHCLALSQQFAVNQALDDLATTRGLMGVNGPPGTGKTTMLRDLLAGNVVERASRLAGLTHPRQAFTGTEHRWQNPNGRNCTVPQLRPELTGFEMVVASANNAAVENVTNEIPARNAISDPWITRADYFAEIATCVLRGATPVEPGSEDVPGAPAPTEAWGLVAARLGNKKNRNRFCSEFWFDKMIARTKERDPETPKRMQTRLKEWAGGMVPVRTWEQAREEYHRAERRVRDLMEERYLAAERLSILPVQEGRQRELQARVKALEENRNAIGAELQDLLRYVSRAEEEVRDAVARREREMESKPGLLEIVFTLGRAIREWRTRFQVVSDQLDEVEKRHQSIRAHEQRLREHLAGIGREHVVCANQLNQVTDQVVELRAECVRDRSRFGAGYPGRGWVGDHREMRAPWLDPELDEARSDLFLAALKLHEDFLANTAQQMRDWLGAAVDVVGGRHPRELESEKLLAAWQLFFLVVPLVSTTFASFGRMFGNLEAESLGWVLIDEAGQACPQQAAGAIWRAQRAVVVGDPLQLPPVVKIPKKVQLDIAASCDVSADWLAPQVSVQSLADRVGKFGTTLGQGDRDMWVSAPLKVHRRCDDPMFSLCNQIAYNGIMVNGVHRGAGESVWSQIPHSRWLDEPANINETHLQPNQIRRLQQVLEDLERRGIPYSDMIAISPFREVANALETLKKRYDKLRAGTIHTAQGREANVVFLVLGGAPDRPGAKAWAAQTVNLVNVAASRAKRRLYVVGDRAEWAKYNYFQQLSAVLD</sequence>
<evidence type="ECO:0000256" key="5">
    <source>
        <dbReference type="ARBA" id="ARBA00022840"/>
    </source>
</evidence>
<dbReference type="InterPro" id="IPR041677">
    <property type="entry name" value="DNA2/NAM7_AAA_11"/>
</dbReference>
<dbReference type="GO" id="GO:0016787">
    <property type="term" value="F:hydrolase activity"/>
    <property type="evidence" value="ECO:0007669"/>
    <property type="project" value="UniProtKB-KW"/>
</dbReference>
<dbReference type="InterPro" id="IPR050534">
    <property type="entry name" value="Coronavir_polyprotein_1ab"/>
</dbReference>
<evidence type="ECO:0000256" key="6">
    <source>
        <dbReference type="SAM" id="Coils"/>
    </source>
</evidence>
<evidence type="ECO:0000256" key="2">
    <source>
        <dbReference type="ARBA" id="ARBA00022741"/>
    </source>
</evidence>
<accession>A0AB37IB80</accession>
<keyword evidence="4" id="KW-0347">Helicase</keyword>
<dbReference type="AlphaFoldDB" id="A0AB37IB80"/>
<evidence type="ECO:0000256" key="1">
    <source>
        <dbReference type="ARBA" id="ARBA00007913"/>
    </source>
</evidence>
<keyword evidence="2" id="KW-0547">Nucleotide-binding</keyword>
<dbReference type="GO" id="GO:0043139">
    <property type="term" value="F:5'-3' DNA helicase activity"/>
    <property type="evidence" value="ECO:0007669"/>
    <property type="project" value="TreeGrafter"/>
</dbReference>
<keyword evidence="6" id="KW-0175">Coiled coil</keyword>
<evidence type="ECO:0000313" key="9">
    <source>
        <dbReference type="EMBL" id="QUC12734.1"/>
    </source>
</evidence>
<evidence type="ECO:0000256" key="4">
    <source>
        <dbReference type="ARBA" id="ARBA00022806"/>
    </source>
</evidence>
<proteinExistence type="inferred from homology"/>
<evidence type="ECO:0000256" key="3">
    <source>
        <dbReference type="ARBA" id="ARBA00022801"/>
    </source>
</evidence>
<dbReference type="InterPro" id="IPR041679">
    <property type="entry name" value="DNA2/NAM7-like_C"/>
</dbReference>
<dbReference type="Pfam" id="PF13086">
    <property type="entry name" value="AAA_11"/>
    <property type="match status" value="1"/>
</dbReference>
<organism evidence="9 10">
    <name type="scientific">Arachnia propionica</name>
    <dbReference type="NCBI Taxonomy" id="1750"/>
    <lineage>
        <taxon>Bacteria</taxon>
        <taxon>Bacillati</taxon>
        <taxon>Actinomycetota</taxon>
        <taxon>Actinomycetes</taxon>
        <taxon>Propionibacteriales</taxon>
        <taxon>Propionibacteriaceae</taxon>
        <taxon>Arachnia</taxon>
    </lineage>
</organism>
<dbReference type="EMBL" id="CP072385">
    <property type="protein sequence ID" value="QUC12734.1"/>
    <property type="molecule type" value="Genomic_DNA"/>
</dbReference>
<dbReference type="PANTHER" id="PTHR43788:SF8">
    <property type="entry name" value="DNA-BINDING PROTEIN SMUBP-2"/>
    <property type="match status" value="1"/>
</dbReference>
<dbReference type="Proteomes" id="UP000677180">
    <property type="component" value="Chromosome"/>
</dbReference>
<reference evidence="9" key="1">
    <citation type="submission" date="2021-03" db="EMBL/GenBank/DDBJ databases">
        <title>Human Oral Microbial Genomes.</title>
        <authorList>
            <person name="Johnston C.D."/>
            <person name="Chen T."/>
            <person name="Dewhirst F.E."/>
        </authorList>
    </citation>
    <scope>NUCLEOTIDE SEQUENCE</scope>
    <source>
        <strain evidence="9">F0714</strain>
    </source>
</reference>
<dbReference type="SUPFAM" id="SSF52540">
    <property type="entry name" value="P-loop containing nucleoside triphosphate hydrolases"/>
    <property type="match status" value="1"/>
</dbReference>
<keyword evidence="3" id="KW-0378">Hydrolase</keyword>
<dbReference type="PANTHER" id="PTHR43788">
    <property type="entry name" value="DNA2/NAM7 HELICASE FAMILY MEMBER"/>
    <property type="match status" value="1"/>
</dbReference>
<feature type="domain" description="DNA2/NAM7 helicase-like C-terminal" evidence="8">
    <location>
        <begin position="922"/>
        <end position="1030"/>
    </location>
</feature>
<gene>
    <name evidence="9" type="ORF">J5A53_13025</name>
</gene>